<evidence type="ECO:0000256" key="2">
    <source>
        <dbReference type="ARBA" id="ARBA00022801"/>
    </source>
</evidence>
<dbReference type="EMBL" id="CP157485">
    <property type="protein sequence ID" value="XBO46268.1"/>
    <property type="molecule type" value="Genomic_DNA"/>
</dbReference>
<name>A0AAU7K173_9SPHI</name>
<dbReference type="Gene3D" id="3.60.21.10">
    <property type="match status" value="1"/>
</dbReference>
<keyword evidence="3" id="KW-0408">Iron</keyword>
<feature type="domain" description="Calcineurin-like phosphoesterase" evidence="5">
    <location>
        <begin position="28"/>
        <end position="209"/>
    </location>
</feature>
<comment type="similarity">
    <text evidence="4">Belongs to the cyclic nucleotide phosphodiesterase class-III family.</text>
</comment>
<keyword evidence="2" id="KW-0378">Hydrolase</keyword>
<keyword evidence="1" id="KW-0479">Metal-binding</keyword>
<dbReference type="PANTHER" id="PTHR42988:SF2">
    <property type="entry name" value="CYCLIC NUCLEOTIDE PHOSPHODIESTERASE CBUA0032-RELATED"/>
    <property type="match status" value="1"/>
</dbReference>
<dbReference type="InterPro" id="IPR050884">
    <property type="entry name" value="CNP_phosphodiesterase-III"/>
</dbReference>
<evidence type="ECO:0000256" key="1">
    <source>
        <dbReference type="ARBA" id="ARBA00022723"/>
    </source>
</evidence>
<dbReference type="SUPFAM" id="SSF56300">
    <property type="entry name" value="Metallo-dependent phosphatases"/>
    <property type="match status" value="1"/>
</dbReference>
<evidence type="ECO:0000313" key="6">
    <source>
        <dbReference type="EMBL" id="XBO46268.1"/>
    </source>
</evidence>
<dbReference type="InterPro" id="IPR004843">
    <property type="entry name" value="Calcineurin-like_PHP"/>
</dbReference>
<dbReference type="GO" id="GO:0016787">
    <property type="term" value="F:hydrolase activity"/>
    <property type="evidence" value="ECO:0007669"/>
    <property type="project" value="UniProtKB-KW"/>
</dbReference>
<reference evidence="6" key="1">
    <citation type="submission" date="2024-05" db="EMBL/GenBank/DDBJ databases">
        <authorList>
            <person name="Kim S."/>
            <person name="Heo J."/>
            <person name="Choi H."/>
            <person name="Choi Y."/>
            <person name="Kwon S.-W."/>
            <person name="Kim Y."/>
        </authorList>
    </citation>
    <scope>NUCLEOTIDE SEQUENCE</scope>
    <source>
        <strain evidence="6">KACC 23697</strain>
    </source>
</reference>
<sequence length="390" mass="43344">MIKIERYLIFKNNSLYKNNVMSPAPLIFAHLGDLHITKAKEQNYIDLLSIIAQIETELSSQLDFVLLPGDNADNGLPDQYKLVATALKMLSIPVYILAGDHDMEQGSLDNMYKMPKTQKLPLSVLHKGNRCLFVDVCGFGSGGPDFRLGMEQLEWLEKELAAAAANGETILLFMHVFPADLKSPEEQQSLNNLLEKYAVTLVDMGHTHYNEIANNGQIIFTATRSTGQIEEGPVGYSIITVYKSAVGWRFKQLAEPFPFVMPVWPADYRLLNRKNQIIEGEYEAAAIVLGARKVSSVVCKSDLADWQDMTFEEKDQLWKAKVEVSAQPLTIKATDVTGRPGIWNIQPATANYISPKKVKDGSDADTIGIWPENGIMGTQLGPNRNGKPIS</sequence>
<dbReference type="Pfam" id="PF00149">
    <property type="entry name" value="Metallophos"/>
    <property type="match status" value="1"/>
</dbReference>
<dbReference type="GO" id="GO:0046872">
    <property type="term" value="F:metal ion binding"/>
    <property type="evidence" value="ECO:0007669"/>
    <property type="project" value="UniProtKB-KW"/>
</dbReference>
<evidence type="ECO:0000256" key="3">
    <source>
        <dbReference type="ARBA" id="ARBA00023004"/>
    </source>
</evidence>
<dbReference type="PANTHER" id="PTHR42988">
    <property type="entry name" value="PHOSPHOHYDROLASE"/>
    <property type="match status" value="1"/>
</dbReference>
<evidence type="ECO:0000256" key="4">
    <source>
        <dbReference type="ARBA" id="ARBA00025742"/>
    </source>
</evidence>
<organism evidence="6">
    <name type="scientific">Pedobacter sp. KACC 23697</name>
    <dbReference type="NCBI Taxonomy" id="3149230"/>
    <lineage>
        <taxon>Bacteria</taxon>
        <taxon>Pseudomonadati</taxon>
        <taxon>Bacteroidota</taxon>
        <taxon>Sphingobacteriia</taxon>
        <taxon>Sphingobacteriales</taxon>
        <taxon>Sphingobacteriaceae</taxon>
        <taxon>Pedobacter</taxon>
    </lineage>
</organism>
<evidence type="ECO:0000259" key="5">
    <source>
        <dbReference type="Pfam" id="PF00149"/>
    </source>
</evidence>
<dbReference type="AlphaFoldDB" id="A0AAU7K173"/>
<protein>
    <submittedName>
        <fullName evidence="6">Metallophosphoesterase</fullName>
    </submittedName>
</protein>
<gene>
    <name evidence="6" type="ORF">ABEG20_13315</name>
</gene>
<proteinExistence type="inferred from homology"/>
<accession>A0AAU7K173</accession>
<dbReference type="RefSeq" id="WP_406823828.1">
    <property type="nucleotide sequence ID" value="NZ_CP157485.1"/>
</dbReference>
<dbReference type="InterPro" id="IPR029052">
    <property type="entry name" value="Metallo-depent_PP-like"/>
</dbReference>